<protein>
    <submittedName>
        <fullName evidence="3">Uncharacterized protein</fullName>
    </submittedName>
</protein>
<feature type="compositionally biased region" description="Basic and acidic residues" evidence="2">
    <location>
        <begin position="411"/>
        <end position="421"/>
    </location>
</feature>
<keyword evidence="4" id="KW-1185">Reference proteome</keyword>
<dbReference type="EMBL" id="CCBP010000111">
    <property type="protein sequence ID" value="CDO72300.1"/>
    <property type="molecule type" value="Genomic_DNA"/>
</dbReference>
<gene>
    <name evidence="3" type="ORF">BN946_scf184970.g152</name>
</gene>
<dbReference type="Proteomes" id="UP000029665">
    <property type="component" value="Unassembled WGS sequence"/>
</dbReference>
<evidence type="ECO:0000256" key="2">
    <source>
        <dbReference type="SAM" id="MobiDB-lite"/>
    </source>
</evidence>
<proteinExistence type="predicted"/>
<evidence type="ECO:0000256" key="1">
    <source>
        <dbReference type="SAM" id="Coils"/>
    </source>
</evidence>
<feature type="coiled-coil region" evidence="1">
    <location>
        <begin position="43"/>
        <end position="70"/>
    </location>
</feature>
<dbReference type="OrthoDB" id="2744586at2759"/>
<evidence type="ECO:0000313" key="3">
    <source>
        <dbReference type="EMBL" id="CDO72300.1"/>
    </source>
</evidence>
<sequence>MDKLQKVVDDKGAEVARVKAVASKALDGVKTLDESLARLIRMTQDLEATVDSLQTHVDCLENELAEMGQNEHSDQRRAATGEVVACGQESGAQATRPESKKARDNALQDAIRKCLCSIMGIAQSSSELPAPIGDGMFWEFVGGEDCEAEGGRERWLRPDWDRSWGANKDGWLIDVITRIRTCGDSYVTSLSKEHLRSLSDEAYTAAIRSSFDTMVRKWQSKTSQKGKSAKEIHLVKNKINNRKRAASRSTLPLIHHTYLSPGPFQKADERGRVRHKVPAALDACYDYQFTWPYQSTEESEEETVVPVSRTRAIDPETDTEAAGRGGQDPPCARQEKVLVSHGPAWRTQPVCTIRHATIMIKHSPTIFKTVQMLQAVDVERAKLREAKLAVPGRGNQGNGGYKARRQGSPRSYRDTKLPDVRKVQNSRCIPRDMVEPDWLASEHGKKYDLRILIADAMVDVPNVGAGVQEQDDAAVGGDGGNREGENDDELEYLDPQLRN</sequence>
<comment type="caution">
    <text evidence="3">The sequence shown here is derived from an EMBL/GenBank/DDBJ whole genome shotgun (WGS) entry which is preliminary data.</text>
</comment>
<organism evidence="3 4">
    <name type="scientific">Pycnoporus cinnabarinus</name>
    <name type="common">Cinnabar-red polypore</name>
    <name type="synonym">Trametes cinnabarina</name>
    <dbReference type="NCBI Taxonomy" id="5643"/>
    <lineage>
        <taxon>Eukaryota</taxon>
        <taxon>Fungi</taxon>
        <taxon>Dikarya</taxon>
        <taxon>Basidiomycota</taxon>
        <taxon>Agaricomycotina</taxon>
        <taxon>Agaricomycetes</taxon>
        <taxon>Polyporales</taxon>
        <taxon>Polyporaceae</taxon>
        <taxon>Trametes</taxon>
    </lineage>
</organism>
<dbReference type="HOGENOM" id="CLU_546451_0_0_1"/>
<feature type="region of interest" description="Disordered" evidence="2">
    <location>
        <begin position="465"/>
        <end position="499"/>
    </location>
</feature>
<feature type="region of interest" description="Disordered" evidence="2">
    <location>
        <begin position="390"/>
        <end position="421"/>
    </location>
</feature>
<evidence type="ECO:0000313" key="4">
    <source>
        <dbReference type="Proteomes" id="UP000029665"/>
    </source>
</evidence>
<reference evidence="3" key="1">
    <citation type="submission" date="2014-01" db="EMBL/GenBank/DDBJ databases">
        <title>The genome of the white-rot fungus Pycnoporus cinnabarinus: a basidiomycete model with a versatile arsenal for lignocellulosic biomass breakdown.</title>
        <authorList>
            <person name="Levasseur A."/>
            <person name="Lomascolo A."/>
            <person name="Ruiz-Duenas F.J."/>
            <person name="Uzan E."/>
            <person name="Piumi F."/>
            <person name="Kues U."/>
            <person name="Ram A.F.J."/>
            <person name="Murat C."/>
            <person name="Haon M."/>
            <person name="Benoit I."/>
            <person name="Arfi Y."/>
            <person name="Chevret D."/>
            <person name="Drula E."/>
            <person name="Kwon M.J."/>
            <person name="Gouret P."/>
            <person name="Lesage-Meessen L."/>
            <person name="Lombard V."/>
            <person name="Mariette J."/>
            <person name="Noirot C."/>
            <person name="Park J."/>
            <person name="Patyshakuliyeva A."/>
            <person name="Wieneger R.A.B."/>
            <person name="Wosten H.A.B."/>
            <person name="Martin F."/>
            <person name="Coutinho P.M."/>
            <person name="de Vries R."/>
            <person name="Martinez A.T."/>
            <person name="Klopp C."/>
            <person name="Pontarotti P."/>
            <person name="Henrissat B."/>
            <person name="Record E."/>
        </authorList>
    </citation>
    <scope>NUCLEOTIDE SEQUENCE [LARGE SCALE GENOMIC DNA]</scope>
    <source>
        <strain evidence="3">BRFM137</strain>
    </source>
</reference>
<dbReference type="AlphaFoldDB" id="A0A060SD95"/>
<keyword evidence="1" id="KW-0175">Coiled coil</keyword>
<name>A0A060SD95_PYCCI</name>
<accession>A0A060SD95</accession>